<evidence type="ECO:0000313" key="8">
    <source>
        <dbReference type="Proteomes" id="UP001365405"/>
    </source>
</evidence>
<accession>A0ABU9CHZ2</accession>
<sequence>MAMQRREWLAAAAALGVSPLALAQGGPTQGVTDSEILLGTHQDLTGPIQALGSHLRDGMQLAVDDINAAGGVHGRKIRLQVEDNGFDPKKAVLATQKLVQRDKVFALVATLGSATTMASMNIALDANVPLLFAGTPADFTYTPYHRIKFGLAVPYGEQVRAGVKYAFDKLGKRKFGILYQDDETGLQVLRATEEQLKVHNLALVERTSYKRGDINFASQIGKLKAAGCDIVVLGTVIRETAGAMQEARRQGWNVDMLGNQASANSSVVKLGGDAMEGFYATSPALLLSAMEPTPAITALLERFRKKYAKEPEDGMIFGYVSMMLFAEGARLAGKALTVDSMVAGLEKVKDWTTTLPMVPVTYGANDRLASRSAYMLQVKGGKFVAITPPITY</sequence>
<proteinExistence type="inferred from homology"/>
<dbReference type="InterPro" id="IPR000709">
    <property type="entry name" value="Leu_Ile_Val-bd"/>
</dbReference>
<reference evidence="7 8" key="1">
    <citation type="submission" date="2024-04" db="EMBL/GenBank/DDBJ databases">
        <title>Novel species of the genus Ideonella isolated from streams.</title>
        <authorList>
            <person name="Lu H."/>
        </authorList>
    </citation>
    <scope>NUCLEOTIDE SEQUENCE [LARGE SCALE GENOMIC DNA]</scope>
    <source>
        <strain evidence="7 8">DXS22W</strain>
    </source>
</reference>
<dbReference type="CDD" id="cd06343">
    <property type="entry name" value="PBP1_ABC_ligand_binding-like"/>
    <property type="match status" value="1"/>
</dbReference>
<dbReference type="Pfam" id="PF13458">
    <property type="entry name" value="Peripla_BP_6"/>
    <property type="match status" value="1"/>
</dbReference>
<name>A0ABU9CHZ2_9BURK</name>
<evidence type="ECO:0000313" key="7">
    <source>
        <dbReference type="EMBL" id="MEK8051478.1"/>
    </source>
</evidence>
<organism evidence="7 8">
    <name type="scientific">Pseudaquabacterium inlustre</name>
    <dbReference type="NCBI Taxonomy" id="2984192"/>
    <lineage>
        <taxon>Bacteria</taxon>
        <taxon>Pseudomonadati</taxon>
        <taxon>Pseudomonadota</taxon>
        <taxon>Betaproteobacteria</taxon>
        <taxon>Burkholderiales</taxon>
        <taxon>Sphaerotilaceae</taxon>
        <taxon>Pseudaquabacterium</taxon>
    </lineage>
</organism>
<dbReference type="Proteomes" id="UP001365405">
    <property type="component" value="Unassembled WGS sequence"/>
</dbReference>
<comment type="similarity">
    <text evidence="1">Belongs to the leucine-binding protein family.</text>
</comment>
<keyword evidence="8" id="KW-1185">Reference proteome</keyword>
<dbReference type="PRINTS" id="PR00337">
    <property type="entry name" value="LEUILEVALBP"/>
</dbReference>
<feature type="signal peptide" evidence="5">
    <location>
        <begin position="1"/>
        <end position="23"/>
    </location>
</feature>
<evidence type="ECO:0000259" key="6">
    <source>
        <dbReference type="Pfam" id="PF13458"/>
    </source>
</evidence>
<evidence type="ECO:0000256" key="3">
    <source>
        <dbReference type="ARBA" id="ARBA00022729"/>
    </source>
</evidence>
<feature type="chain" id="PRO_5045806173" evidence="5">
    <location>
        <begin position="24"/>
        <end position="392"/>
    </location>
</feature>
<comment type="caution">
    <text evidence="7">The sequence shown here is derived from an EMBL/GenBank/DDBJ whole genome shotgun (WGS) entry which is preliminary data.</text>
</comment>
<dbReference type="SUPFAM" id="SSF53822">
    <property type="entry name" value="Periplasmic binding protein-like I"/>
    <property type="match status" value="1"/>
</dbReference>
<dbReference type="Gene3D" id="3.40.50.2300">
    <property type="match status" value="2"/>
</dbReference>
<keyword evidence="4" id="KW-0029">Amino-acid transport</keyword>
<evidence type="ECO:0000256" key="5">
    <source>
        <dbReference type="SAM" id="SignalP"/>
    </source>
</evidence>
<evidence type="ECO:0000256" key="2">
    <source>
        <dbReference type="ARBA" id="ARBA00022448"/>
    </source>
</evidence>
<dbReference type="InterPro" id="IPR028081">
    <property type="entry name" value="Leu-bd"/>
</dbReference>
<keyword evidence="2" id="KW-0813">Transport</keyword>
<dbReference type="PANTHER" id="PTHR47235:SF1">
    <property type="entry name" value="BLR6548 PROTEIN"/>
    <property type="match status" value="1"/>
</dbReference>
<keyword evidence="3 5" id="KW-0732">Signal</keyword>
<protein>
    <submittedName>
        <fullName evidence="7">ABC transporter substrate-binding protein</fullName>
    </submittedName>
</protein>
<dbReference type="RefSeq" id="WP_341411159.1">
    <property type="nucleotide sequence ID" value="NZ_JBBUTH010000007.1"/>
</dbReference>
<feature type="domain" description="Leucine-binding protein" evidence="6">
    <location>
        <begin position="38"/>
        <end position="382"/>
    </location>
</feature>
<dbReference type="EMBL" id="JBBUTH010000007">
    <property type="protein sequence ID" value="MEK8051478.1"/>
    <property type="molecule type" value="Genomic_DNA"/>
</dbReference>
<dbReference type="InterPro" id="IPR028082">
    <property type="entry name" value="Peripla_BP_I"/>
</dbReference>
<evidence type="ECO:0000256" key="1">
    <source>
        <dbReference type="ARBA" id="ARBA00010062"/>
    </source>
</evidence>
<evidence type="ECO:0000256" key="4">
    <source>
        <dbReference type="ARBA" id="ARBA00022970"/>
    </source>
</evidence>
<gene>
    <name evidence="7" type="ORF">AACH10_14590</name>
</gene>
<dbReference type="PANTHER" id="PTHR47235">
    <property type="entry name" value="BLR6548 PROTEIN"/>
    <property type="match status" value="1"/>
</dbReference>